<keyword evidence="2" id="KW-1133">Transmembrane helix</keyword>
<evidence type="ECO:0000313" key="5">
    <source>
        <dbReference type="Proteomes" id="UP000479756"/>
    </source>
</evidence>
<dbReference type="GO" id="GO:0080120">
    <property type="term" value="P:CAAX-box protein maturation"/>
    <property type="evidence" value="ECO:0007669"/>
    <property type="project" value="UniProtKB-ARBA"/>
</dbReference>
<feature type="transmembrane region" description="Helical" evidence="2">
    <location>
        <begin position="135"/>
        <end position="155"/>
    </location>
</feature>
<evidence type="ECO:0000259" key="3">
    <source>
        <dbReference type="Pfam" id="PF02517"/>
    </source>
</evidence>
<feature type="transmembrane region" description="Helical" evidence="2">
    <location>
        <begin position="92"/>
        <end position="114"/>
    </location>
</feature>
<dbReference type="GO" id="GO:0008237">
    <property type="term" value="F:metallopeptidase activity"/>
    <property type="evidence" value="ECO:0007669"/>
    <property type="project" value="UniProtKB-KW"/>
</dbReference>
<keyword evidence="4" id="KW-0482">Metalloprotease</keyword>
<dbReference type="Pfam" id="PF02517">
    <property type="entry name" value="Rce1-like"/>
    <property type="match status" value="1"/>
</dbReference>
<protein>
    <submittedName>
        <fullName evidence="4">CPBP family intramembrane metalloprotease</fullName>
    </submittedName>
</protein>
<keyword evidence="5" id="KW-1185">Reference proteome</keyword>
<feature type="transmembrane region" description="Helical" evidence="2">
    <location>
        <begin position="44"/>
        <end position="64"/>
    </location>
</feature>
<feature type="transmembrane region" description="Helical" evidence="2">
    <location>
        <begin position="254"/>
        <end position="274"/>
    </location>
</feature>
<comment type="caution">
    <text evidence="4">The sequence shown here is derived from an EMBL/GenBank/DDBJ whole genome shotgun (WGS) entry which is preliminary data.</text>
</comment>
<keyword evidence="4" id="KW-0645">Protease</keyword>
<dbReference type="RefSeq" id="WP_163472256.1">
    <property type="nucleotide sequence ID" value="NZ_JAAGWZ010000001.1"/>
</dbReference>
<feature type="transmembrane region" description="Helical" evidence="2">
    <location>
        <begin position="230"/>
        <end position="247"/>
    </location>
</feature>
<reference evidence="4 5" key="1">
    <citation type="journal article" date="2014" name="Int. J. Syst. Evol. Microbiol.">
        <title>Description of Galbitalea soli gen. nov., sp. nov., and Frondihabitans sucicola sp. nov.</title>
        <authorList>
            <person name="Kim S.J."/>
            <person name="Lim J.M."/>
            <person name="Ahn J.H."/>
            <person name="Weon H.Y."/>
            <person name="Hamada M."/>
            <person name="Suzuki K."/>
            <person name="Ahn T.Y."/>
            <person name="Kwon S.W."/>
        </authorList>
    </citation>
    <scope>NUCLEOTIDE SEQUENCE [LARGE SCALE GENOMIC DNA]</scope>
    <source>
        <strain evidence="4 5">NBRC 108727</strain>
    </source>
</reference>
<dbReference type="InterPro" id="IPR003675">
    <property type="entry name" value="Rce1/LyrA-like_dom"/>
</dbReference>
<proteinExistence type="predicted"/>
<dbReference type="GO" id="GO:0004175">
    <property type="term" value="F:endopeptidase activity"/>
    <property type="evidence" value="ECO:0007669"/>
    <property type="project" value="UniProtKB-ARBA"/>
</dbReference>
<sequence length="283" mass="29940">MIRTFISGRRIIADVPPSPPPLPRETAAPAPSAPSGRGRIRAEIAIVLGLSLGTSAVAAIVQLIDLSTRSAPLGHQSAALNTSDSTRPVFDLLYQLIDLGAQLVPVALVCFLLWRATAPHLGALGIDARRPVRDAALGILLALVIGIGGIGVYLGGRALGVTVAVSANGLGSYWWTVPVLLLSALRAGLQEEVIVVGYLFARLRRLGVGPWPIIVATSLFRGTYHLYQGWGAFVGNAIMGLIFGTLYQRYGRLLPLIIAHTLIDAAIFVGYSWAAATFPALLR</sequence>
<keyword evidence="4" id="KW-0378">Hydrolase</keyword>
<feature type="region of interest" description="Disordered" evidence="1">
    <location>
        <begin position="15"/>
        <end position="36"/>
    </location>
</feature>
<dbReference type="AlphaFoldDB" id="A0A7C9PM40"/>
<keyword evidence="2" id="KW-0472">Membrane</keyword>
<evidence type="ECO:0000313" key="4">
    <source>
        <dbReference type="EMBL" id="NEM90625.1"/>
    </source>
</evidence>
<gene>
    <name evidence="4" type="ORF">G3T37_04580</name>
</gene>
<dbReference type="GO" id="GO:0006508">
    <property type="term" value="P:proteolysis"/>
    <property type="evidence" value="ECO:0007669"/>
    <property type="project" value="UniProtKB-KW"/>
</dbReference>
<name>A0A7C9PM40_9MICO</name>
<dbReference type="Proteomes" id="UP000479756">
    <property type="component" value="Unassembled WGS sequence"/>
</dbReference>
<feature type="domain" description="CAAX prenyl protease 2/Lysostaphin resistance protein A-like" evidence="3">
    <location>
        <begin position="174"/>
        <end position="265"/>
    </location>
</feature>
<dbReference type="EMBL" id="JAAGWZ010000001">
    <property type="protein sequence ID" value="NEM90625.1"/>
    <property type="molecule type" value="Genomic_DNA"/>
</dbReference>
<evidence type="ECO:0000256" key="2">
    <source>
        <dbReference type="SAM" id="Phobius"/>
    </source>
</evidence>
<organism evidence="4 5">
    <name type="scientific">Galbitalea soli</name>
    <dbReference type="NCBI Taxonomy" id="1268042"/>
    <lineage>
        <taxon>Bacteria</taxon>
        <taxon>Bacillati</taxon>
        <taxon>Actinomycetota</taxon>
        <taxon>Actinomycetes</taxon>
        <taxon>Micrococcales</taxon>
        <taxon>Microbacteriaceae</taxon>
        <taxon>Galbitalea</taxon>
    </lineage>
</organism>
<keyword evidence="2" id="KW-0812">Transmembrane</keyword>
<accession>A0A7C9PM40</accession>
<evidence type="ECO:0000256" key="1">
    <source>
        <dbReference type="SAM" id="MobiDB-lite"/>
    </source>
</evidence>